<evidence type="ECO:0000313" key="2">
    <source>
        <dbReference type="EMBL" id="KAK3245891.1"/>
    </source>
</evidence>
<evidence type="ECO:0000256" key="1">
    <source>
        <dbReference type="SAM" id="Phobius"/>
    </source>
</evidence>
<keyword evidence="3" id="KW-1185">Reference proteome</keyword>
<evidence type="ECO:0000313" key="3">
    <source>
        <dbReference type="Proteomes" id="UP001190700"/>
    </source>
</evidence>
<comment type="caution">
    <text evidence="2">The sequence shown here is derived from an EMBL/GenBank/DDBJ whole genome shotgun (WGS) entry which is preliminary data.</text>
</comment>
<dbReference type="Gene3D" id="3.10.450.50">
    <property type="match status" value="9"/>
</dbReference>
<keyword evidence="1" id="KW-1133">Transmembrane helix</keyword>
<dbReference type="SMART" id="SM00710">
    <property type="entry name" value="PbH1"/>
    <property type="match status" value="8"/>
</dbReference>
<sequence>MAPTNPSVLSQAAVSIRAPCSLGQAPARRAARSVRVMRAGALARIPQATCMLPGATPKGLSSKGLGDGAELLRKSAPIRRTNVRKGGVSVRAEAAAAPGPSNGGNPFIVGLFANLIGAIRAVAAVVAYAVSTILSAPLLAVLALWGPIGMLVDKFNGKQDQFSVSRVFAGLASLFWFPLQVPAFSTTDVTKEEVIACQEGWANAIKSISKTYLDKGDYIGAAAEAAGELYGYGHSNVLFKPTKAAEFPFRPTGEEAMSYFVGGNAVPGGYKEDAGFAINGGKGWSNVVFTNHQIECNGDTAIAMGSYVFTCASTGNQNKVEYTFGYKRNLDGKCRIFLHHSSVPYAVAPPAPMNVSEADVLACQEGWANAIKSISKTYLEKGDYVGAAAEAAGELYGYGHDDVLFKPTKAAEFPFRPTGEEAMSYFVGGNAVQDGYEEDGGFAINGGKGWSDVVFTNHQVKINGNTAIAMGSYVFTCATTGEESKVEYTFGYKRNADGKCRIFLHHSSVPYAALPAPATEADVLECQAGWANAIKSISRVYLEKGDYVAAAGEAAGELYGYGHSNVLFKPTKAAEFPFRPTGEEAMSYFVGCDAVEGGYKEDGGFAINGGKGWSDVVFTNHQIEYNGATAIAMGSYVFTCATTGDKSKVEYTFGYKRNADGKFRIFLHHSSVPYAVAPAAEAPATEADVIACQEGWANAIKSISKTYLDKGDYVAAAGEAAGELYGYGHSNVLFKPTKAAEFPFRPTGEEAMSYFVGGSAVPGGYQEDAGFAINGGKGWSDVVFTNHQIEYNGASAIAMGSYVFTCATTGDKSKVEYTFGYKRNEDGKFRIFLHHSSVPYAVAPALPVAAVTEADVLACQEGWANAIKSISKTYLDKGDYVGAAGEAAGKLYGYGHSKVLFKPTKAADYPFRPTGEEAMSYFVGCSAVEGGYQEDAGFAINGGKGWSDVVFTNHDIDCNGDTAIAMGSYVFTCATTGDKSKVEYTFGYRRNADGNCRIMLHHSSVPYAVAPALTASVTEADVIACQEGWANAIKSISKTYLDKGDYVAAAGEAAGKLYGYGHSNVLFKPTKAAEFPFRPTGEEAMSYFVGCSAVEGGYQEDAGFAINGGKGWSDVVFTNHQIDCNGDTAIAMGSYVFTCATTGDKSKVEYTFGYRRNADGNCRIMLHHSSVPYAVAPALPSGFAPATEADVIACQEGWANAIKSISKTYLDKGDYVAAAGEAAGELYGYGHSNVLFKPTKAAEFPFRPTGEEAMSYFVGCDAVEGGYKEDAGFAINGGKGWSDVVFTNHQIDCSGDTAIAMGSYVFTCATTGDKSKVEYTFGYRRNADGKFRIMLHHSSVPYAVAPALPSNLCPVTESCVLACQEGWANAIKSISKTYLDKGDYVGAAGEAAGELYGYGHSDVLFKPTKAAEFPFRPTGEEAMSYFVGCDAVEGGYKEDGGFAINGGKGWSDVVFTNHQIVCNGDTAIAMGSYVFTCATTGDESKVEYTFGYRRNEDGKCRIFLHHSSVPYAVAPPAVTEADVIACQEGWANAITSISKKYLEKGDYVGAAGEAAGELYGYGHSEVLFKPTKAAEYPFRPTGEEAMSYFVGCSAVDGGYEEDAGFAINGGKGWSKVVFTNHQISCNGDTAIAMGSYVFTCATTGAENRVEYTFGYKRNGDGKCRIFLHHSSVPYSA</sequence>
<dbReference type="Proteomes" id="UP001190700">
    <property type="component" value="Unassembled WGS sequence"/>
</dbReference>
<protein>
    <submittedName>
        <fullName evidence="2">Uncharacterized protein</fullName>
    </submittedName>
</protein>
<keyword evidence="1" id="KW-0812">Transmembrane</keyword>
<reference evidence="2 3" key="1">
    <citation type="journal article" date="2015" name="Genome Biol. Evol.">
        <title>Comparative Genomics of a Bacterivorous Green Alga Reveals Evolutionary Causalities and Consequences of Phago-Mixotrophic Mode of Nutrition.</title>
        <authorList>
            <person name="Burns J.A."/>
            <person name="Paasch A."/>
            <person name="Narechania A."/>
            <person name="Kim E."/>
        </authorList>
    </citation>
    <scope>NUCLEOTIDE SEQUENCE [LARGE SCALE GENOMIC DNA]</scope>
    <source>
        <strain evidence="2 3">PLY_AMNH</strain>
    </source>
</reference>
<gene>
    <name evidence="2" type="ORF">CYMTET_44560</name>
</gene>
<name>A0AAE0C002_9CHLO</name>
<proteinExistence type="predicted"/>
<feature type="transmembrane region" description="Helical" evidence="1">
    <location>
        <begin position="134"/>
        <end position="152"/>
    </location>
</feature>
<dbReference type="InterPro" id="IPR032710">
    <property type="entry name" value="NTF2-like_dom_sf"/>
</dbReference>
<organism evidence="2 3">
    <name type="scientific">Cymbomonas tetramitiformis</name>
    <dbReference type="NCBI Taxonomy" id="36881"/>
    <lineage>
        <taxon>Eukaryota</taxon>
        <taxon>Viridiplantae</taxon>
        <taxon>Chlorophyta</taxon>
        <taxon>Pyramimonadophyceae</taxon>
        <taxon>Pyramimonadales</taxon>
        <taxon>Pyramimonadaceae</taxon>
        <taxon>Cymbomonas</taxon>
    </lineage>
</organism>
<keyword evidence="1" id="KW-0472">Membrane</keyword>
<dbReference type="EMBL" id="LGRX02030294">
    <property type="protein sequence ID" value="KAK3245891.1"/>
    <property type="molecule type" value="Genomic_DNA"/>
</dbReference>
<accession>A0AAE0C002</accession>
<dbReference type="SUPFAM" id="SSF54427">
    <property type="entry name" value="NTF2-like"/>
    <property type="match status" value="9"/>
</dbReference>
<dbReference type="InterPro" id="IPR006626">
    <property type="entry name" value="PbH1"/>
</dbReference>